<accession>A0A2T3A780</accession>
<dbReference type="InterPro" id="IPR000387">
    <property type="entry name" value="Tyr_Pase_dom"/>
</dbReference>
<dbReference type="AlphaFoldDB" id="A0A2T3A780"/>
<dbReference type="Pfam" id="PF13350">
    <property type="entry name" value="Y_phosphatase3"/>
    <property type="match status" value="1"/>
</dbReference>
<proteinExistence type="predicted"/>
<evidence type="ECO:0000259" key="1">
    <source>
        <dbReference type="PROSITE" id="PS50056"/>
    </source>
</evidence>
<keyword evidence="3" id="KW-1185">Reference proteome</keyword>
<feature type="domain" description="Tyrosine specific protein phosphatases" evidence="1">
    <location>
        <begin position="163"/>
        <end position="225"/>
    </location>
</feature>
<dbReference type="InterPro" id="IPR029021">
    <property type="entry name" value="Prot-tyrosine_phosphatase-like"/>
</dbReference>
<evidence type="ECO:0000313" key="3">
    <source>
        <dbReference type="Proteomes" id="UP000241462"/>
    </source>
</evidence>
<sequence length="302" mass="33416">MAATTDLRALAETDARHPIAPEHLHRALQTAPFVYVPGTFNTRDIGRLNTLSRPDHGGQKQHGIRPGFLYRTGGLSHLGASPQGQAMLRDTLGIRRIFDLRSRDEHAQSPDPVIDGIEGVWELGTTREKAATVELPLFVDGQGEKGYVAMYLEVLDMYRGIFGEVLKSVRDRPEEAILFHCTAGRDRTGVLAGLLETLAGVDPYLIQTDYLLSRIGYEPARRQLLQFAIRGSGIPVDDTTDLAQFYEVPGFLNMASLRSVCWDAFVDAVADKYGGFEGYVRTALGFSEDDVRLIRKNLVEAP</sequence>
<dbReference type="GO" id="GO:0004721">
    <property type="term" value="F:phosphoprotein phosphatase activity"/>
    <property type="evidence" value="ECO:0007669"/>
    <property type="project" value="InterPro"/>
</dbReference>
<name>A0A2T3A780_9PEZI</name>
<protein>
    <submittedName>
        <fullName evidence="2">Protein-tyrosine phosphatase-like protein</fullName>
    </submittedName>
</protein>
<dbReference type="PANTHER" id="PTHR31126">
    <property type="entry name" value="TYROSINE-PROTEIN PHOSPHATASE"/>
    <property type="match status" value="1"/>
</dbReference>
<dbReference type="STRING" id="2025994.A0A2T3A780"/>
<dbReference type="OrthoDB" id="449382at2759"/>
<dbReference type="InParanoid" id="A0A2T3A780"/>
<dbReference type="EMBL" id="KZ678447">
    <property type="protein sequence ID" value="PSR84155.1"/>
    <property type="molecule type" value="Genomic_DNA"/>
</dbReference>
<dbReference type="InterPro" id="IPR016130">
    <property type="entry name" value="Tyr_Pase_AS"/>
</dbReference>
<dbReference type="Proteomes" id="UP000241462">
    <property type="component" value="Unassembled WGS sequence"/>
</dbReference>
<dbReference type="PANTHER" id="PTHR31126:SF73">
    <property type="entry name" value="TYROSINE SPECIFIC PROTEIN PHOSPHATASES DOMAIN-CONTAINING PROTEIN"/>
    <property type="match status" value="1"/>
</dbReference>
<evidence type="ECO:0000313" key="2">
    <source>
        <dbReference type="EMBL" id="PSR84155.1"/>
    </source>
</evidence>
<dbReference type="Gene3D" id="3.90.190.10">
    <property type="entry name" value="Protein tyrosine phosphatase superfamily"/>
    <property type="match status" value="1"/>
</dbReference>
<dbReference type="PROSITE" id="PS00383">
    <property type="entry name" value="TYR_PHOSPHATASE_1"/>
    <property type="match status" value="1"/>
</dbReference>
<dbReference type="InterPro" id="IPR026893">
    <property type="entry name" value="Tyr/Ser_Pase_IphP-type"/>
</dbReference>
<reference evidence="2 3" key="1">
    <citation type="journal article" date="2018" name="Mycol. Prog.">
        <title>Coniella lustricola, a new species from submerged detritus.</title>
        <authorList>
            <person name="Raudabaugh D.B."/>
            <person name="Iturriaga T."/>
            <person name="Carver A."/>
            <person name="Mondo S."/>
            <person name="Pangilinan J."/>
            <person name="Lipzen A."/>
            <person name="He G."/>
            <person name="Amirebrahimi M."/>
            <person name="Grigoriev I.V."/>
            <person name="Miller A.N."/>
        </authorList>
    </citation>
    <scope>NUCLEOTIDE SEQUENCE [LARGE SCALE GENOMIC DNA]</scope>
    <source>
        <strain evidence="2 3">B22-T-1</strain>
    </source>
</reference>
<gene>
    <name evidence="2" type="ORF">BD289DRAFT_409860</name>
</gene>
<organism evidence="2 3">
    <name type="scientific">Coniella lustricola</name>
    <dbReference type="NCBI Taxonomy" id="2025994"/>
    <lineage>
        <taxon>Eukaryota</taxon>
        <taxon>Fungi</taxon>
        <taxon>Dikarya</taxon>
        <taxon>Ascomycota</taxon>
        <taxon>Pezizomycotina</taxon>
        <taxon>Sordariomycetes</taxon>
        <taxon>Sordariomycetidae</taxon>
        <taxon>Diaporthales</taxon>
        <taxon>Schizoparmaceae</taxon>
        <taxon>Coniella</taxon>
    </lineage>
</organism>
<dbReference type="PROSITE" id="PS50056">
    <property type="entry name" value="TYR_PHOSPHATASE_2"/>
    <property type="match status" value="1"/>
</dbReference>
<dbReference type="SUPFAM" id="SSF52799">
    <property type="entry name" value="(Phosphotyrosine protein) phosphatases II"/>
    <property type="match status" value="1"/>
</dbReference>